<protein>
    <submittedName>
        <fullName evidence="3">Universal stress protein</fullName>
    </submittedName>
</protein>
<dbReference type="Gene3D" id="3.40.50.620">
    <property type="entry name" value="HUPs"/>
    <property type="match status" value="2"/>
</dbReference>
<dbReference type="PRINTS" id="PR01438">
    <property type="entry name" value="UNVRSLSTRESS"/>
</dbReference>
<dbReference type="InterPro" id="IPR006016">
    <property type="entry name" value="UspA"/>
</dbReference>
<organism evidence="3 4">
    <name type="scientific">Actinoplanes auranticolor</name>
    <dbReference type="NCBI Taxonomy" id="47988"/>
    <lineage>
        <taxon>Bacteria</taxon>
        <taxon>Bacillati</taxon>
        <taxon>Actinomycetota</taxon>
        <taxon>Actinomycetes</taxon>
        <taxon>Micromonosporales</taxon>
        <taxon>Micromonosporaceae</taxon>
        <taxon>Actinoplanes</taxon>
    </lineage>
</organism>
<evidence type="ECO:0000259" key="2">
    <source>
        <dbReference type="Pfam" id="PF00582"/>
    </source>
</evidence>
<dbReference type="PANTHER" id="PTHR46268:SF6">
    <property type="entry name" value="UNIVERSAL STRESS PROTEIN UP12"/>
    <property type="match status" value="1"/>
</dbReference>
<dbReference type="RefSeq" id="WP_212993578.1">
    <property type="nucleotide sequence ID" value="NZ_BAABEA010000041.1"/>
</dbReference>
<gene>
    <name evidence="3" type="ORF">Aau02nite_77580</name>
</gene>
<comment type="similarity">
    <text evidence="1">Belongs to the universal stress protein A family.</text>
</comment>
<proteinExistence type="inferred from homology"/>
<dbReference type="AlphaFoldDB" id="A0A919SVF6"/>
<dbReference type="InterPro" id="IPR014729">
    <property type="entry name" value="Rossmann-like_a/b/a_fold"/>
</dbReference>
<sequence>MNTEELVVVGTDGSQHAQAAVRWAAGEAQRRGATLEVVNAFQQVWGTERESPGGSLLEVGHSRAAEILSDAELTAHDVAGEVPVRTVASVGHPLDILLKAAADATVVVVGSRGLGGFASLLLGSVGQGVAMHAPCPTVVVRGRTTTDRGPVVVGVAQSPEAPAALGPAFAEAATRGCALLAVRTYQTPVPPWSPDLLPSVQPTEEQEAAERTQLRDLLAPWQEKYPEVPVGTLVSRDDAAGLLIEMSHTAQLVVVGNRGRGSVAGTPAGLRRPECPSGN</sequence>
<name>A0A919SVF6_9ACTN</name>
<dbReference type="SUPFAM" id="SSF52402">
    <property type="entry name" value="Adenine nucleotide alpha hydrolases-like"/>
    <property type="match status" value="2"/>
</dbReference>
<feature type="domain" description="UspA" evidence="2">
    <location>
        <begin position="7"/>
        <end position="141"/>
    </location>
</feature>
<keyword evidence="4" id="KW-1185">Reference proteome</keyword>
<evidence type="ECO:0000256" key="1">
    <source>
        <dbReference type="ARBA" id="ARBA00008791"/>
    </source>
</evidence>
<dbReference type="PANTHER" id="PTHR46268">
    <property type="entry name" value="STRESS RESPONSE PROTEIN NHAX"/>
    <property type="match status" value="1"/>
</dbReference>
<reference evidence="3" key="1">
    <citation type="submission" date="2021-03" db="EMBL/GenBank/DDBJ databases">
        <title>Whole genome shotgun sequence of Actinoplanes auranticolor NBRC 12245.</title>
        <authorList>
            <person name="Komaki H."/>
            <person name="Tamura T."/>
        </authorList>
    </citation>
    <scope>NUCLEOTIDE SEQUENCE</scope>
    <source>
        <strain evidence="3">NBRC 12245</strain>
    </source>
</reference>
<feature type="domain" description="UspA" evidence="2">
    <location>
        <begin position="150"/>
        <end position="265"/>
    </location>
</feature>
<evidence type="ECO:0000313" key="3">
    <source>
        <dbReference type="EMBL" id="GIM77763.1"/>
    </source>
</evidence>
<comment type="caution">
    <text evidence="3">The sequence shown here is derived from an EMBL/GenBank/DDBJ whole genome shotgun (WGS) entry which is preliminary data.</text>
</comment>
<accession>A0A919SVF6</accession>
<dbReference type="Pfam" id="PF00582">
    <property type="entry name" value="Usp"/>
    <property type="match status" value="2"/>
</dbReference>
<dbReference type="EMBL" id="BOQL01000068">
    <property type="protein sequence ID" value="GIM77763.1"/>
    <property type="molecule type" value="Genomic_DNA"/>
</dbReference>
<evidence type="ECO:0000313" key="4">
    <source>
        <dbReference type="Proteomes" id="UP000681340"/>
    </source>
</evidence>
<dbReference type="InterPro" id="IPR006015">
    <property type="entry name" value="Universal_stress_UspA"/>
</dbReference>
<dbReference type="Proteomes" id="UP000681340">
    <property type="component" value="Unassembled WGS sequence"/>
</dbReference>